<feature type="domain" description="RCK C-terminal" evidence="1">
    <location>
        <begin position="147"/>
        <end position="234"/>
    </location>
</feature>
<dbReference type="PANTHER" id="PTHR43833">
    <property type="entry name" value="POTASSIUM CHANNEL PROTEIN 2-RELATED-RELATED"/>
    <property type="match status" value="1"/>
</dbReference>
<dbReference type="Gene3D" id="3.40.50.720">
    <property type="entry name" value="NAD(P)-binding Rossmann-like Domain"/>
    <property type="match status" value="1"/>
</dbReference>
<gene>
    <name evidence="2" type="ORF">HCR_03890</name>
</gene>
<dbReference type="InterPro" id="IPR036721">
    <property type="entry name" value="RCK_C_sf"/>
</dbReference>
<evidence type="ECO:0000313" key="2">
    <source>
        <dbReference type="EMBL" id="BDY12077.1"/>
    </source>
</evidence>
<dbReference type="Proteomes" id="UP001321445">
    <property type="component" value="Chromosome"/>
</dbReference>
<dbReference type="Pfam" id="PF02254">
    <property type="entry name" value="TrkA_N"/>
    <property type="match status" value="1"/>
</dbReference>
<dbReference type="RefSeq" id="WP_286337284.1">
    <property type="nucleotide sequence ID" value="NZ_AP027370.1"/>
</dbReference>
<dbReference type="EMBL" id="AP027370">
    <property type="protein sequence ID" value="BDY12077.1"/>
    <property type="molecule type" value="Genomic_DNA"/>
</dbReference>
<keyword evidence="3" id="KW-1185">Reference proteome</keyword>
<organism evidence="2 3">
    <name type="scientific">Hydrogenimonas cancrithermarum</name>
    <dbReference type="NCBI Taxonomy" id="2993563"/>
    <lineage>
        <taxon>Bacteria</taxon>
        <taxon>Pseudomonadati</taxon>
        <taxon>Campylobacterota</taxon>
        <taxon>Epsilonproteobacteria</taxon>
        <taxon>Campylobacterales</taxon>
        <taxon>Hydrogenimonadaceae</taxon>
        <taxon>Hydrogenimonas</taxon>
    </lineage>
</organism>
<dbReference type="InterPro" id="IPR050721">
    <property type="entry name" value="Trk_Ktr_HKT_K-transport"/>
</dbReference>
<dbReference type="InterPro" id="IPR006037">
    <property type="entry name" value="RCK_C"/>
</dbReference>
<dbReference type="PROSITE" id="PS51202">
    <property type="entry name" value="RCK_C"/>
    <property type="match status" value="1"/>
</dbReference>
<name>A0ABN6WUU1_9BACT</name>
<accession>A0ABN6WUU1</accession>
<dbReference type="InterPro" id="IPR003148">
    <property type="entry name" value="RCK_N"/>
</dbReference>
<evidence type="ECO:0000313" key="3">
    <source>
        <dbReference type="Proteomes" id="UP001321445"/>
    </source>
</evidence>
<reference evidence="2 3" key="1">
    <citation type="submission" date="2023-03" db="EMBL/GenBank/DDBJ databases">
        <title>Description of Hydrogenimonas sp. ISO32.</title>
        <authorList>
            <person name="Mino S."/>
            <person name="Fukazawa S."/>
            <person name="Sawabe T."/>
        </authorList>
    </citation>
    <scope>NUCLEOTIDE SEQUENCE [LARGE SCALE GENOMIC DNA]</scope>
    <source>
        <strain evidence="2 3">ISO32</strain>
    </source>
</reference>
<proteinExistence type="predicted"/>
<dbReference type="SUPFAM" id="SSF51735">
    <property type="entry name" value="NAD(P)-binding Rossmann-fold domains"/>
    <property type="match status" value="1"/>
</dbReference>
<dbReference type="Pfam" id="PF02080">
    <property type="entry name" value="TrkA_C"/>
    <property type="match status" value="1"/>
</dbReference>
<dbReference type="PANTHER" id="PTHR43833:SF9">
    <property type="entry name" value="POTASSIUM CHANNEL PROTEIN YUGO-RELATED"/>
    <property type="match status" value="1"/>
</dbReference>
<dbReference type="Gene3D" id="3.30.70.1450">
    <property type="entry name" value="Regulator of K+ conductance, C-terminal domain"/>
    <property type="match status" value="1"/>
</dbReference>
<evidence type="ECO:0000259" key="1">
    <source>
        <dbReference type="PROSITE" id="PS51202"/>
    </source>
</evidence>
<sequence length="236" mass="26516">MLGSNQETREIILFGYGKLGHRVYEMLSANFSNIIVADSREEAIERAKEDGVVTSFHIDMTDDTALEELGLNGKILFCSMDDMSLNIFLVLSLKSISTDSTIISVSTSAENTRKLKFIGADKVIDLYESSANRIVDIITRPAVTRVLDEIIYVDNGISIEEIEIPPNSFLESKYVYEIDFREYGLILIGITDKELGEDFIFVSRGINHKFDAGDILVLLGESTALEKFYTMLTERK</sequence>
<protein>
    <recommendedName>
        <fullName evidence="1">RCK C-terminal domain-containing protein</fullName>
    </recommendedName>
</protein>
<dbReference type="SUPFAM" id="SSF116726">
    <property type="entry name" value="TrkA C-terminal domain-like"/>
    <property type="match status" value="1"/>
</dbReference>
<dbReference type="InterPro" id="IPR036291">
    <property type="entry name" value="NAD(P)-bd_dom_sf"/>
</dbReference>